<reference evidence="1 2" key="1">
    <citation type="submission" date="2023-07" db="EMBL/GenBank/DDBJ databases">
        <title>Genomic Encyclopedia of Type Strains, Phase IV (KMG-IV): sequencing the most valuable type-strain genomes for metagenomic binning, comparative biology and taxonomic classification.</title>
        <authorList>
            <person name="Goeker M."/>
        </authorList>
    </citation>
    <scope>NUCLEOTIDE SEQUENCE [LARGE SCALE GENOMIC DNA]</scope>
    <source>
        <strain evidence="1 2">DSM 9768</strain>
    </source>
</reference>
<protein>
    <recommendedName>
        <fullName evidence="3">Preprotein translocase subunit YajC</fullName>
    </recommendedName>
</protein>
<dbReference type="Proteomes" id="UP001230005">
    <property type="component" value="Unassembled WGS sequence"/>
</dbReference>
<organism evidence="1 2">
    <name type="scientific">Evansella vedderi</name>
    <dbReference type="NCBI Taxonomy" id="38282"/>
    <lineage>
        <taxon>Bacteria</taxon>
        <taxon>Bacillati</taxon>
        <taxon>Bacillota</taxon>
        <taxon>Bacilli</taxon>
        <taxon>Bacillales</taxon>
        <taxon>Bacillaceae</taxon>
        <taxon>Evansella</taxon>
    </lineage>
</organism>
<evidence type="ECO:0000313" key="2">
    <source>
        <dbReference type="Proteomes" id="UP001230005"/>
    </source>
</evidence>
<name>A0ABT9ZUA1_9BACI</name>
<proteinExistence type="predicted"/>
<dbReference type="EMBL" id="JAUSUG010000007">
    <property type="protein sequence ID" value="MDQ0254820.1"/>
    <property type="molecule type" value="Genomic_DNA"/>
</dbReference>
<evidence type="ECO:0008006" key="3">
    <source>
        <dbReference type="Google" id="ProtNLM"/>
    </source>
</evidence>
<keyword evidence="2" id="KW-1185">Reference proteome</keyword>
<gene>
    <name evidence="1" type="ORF">J2S74_002199</name>
</gene>
<evidence type="ECO:0000313" key="1">
    <source>
        <dbReference type="EMBL" id="MDQ0254820.1"/>
    </source>
</evidence>
<accession>A0ABT9ZUA1</accession>
<comment type="caution">
    <text evidence="1">The sequence shown here is derived from an EMBL/GenBank/DDBJ whole genome shotgun (WGS) entry which is preliminary data.</text>
</comment>
<sequence>MFYVTYFEKTNLLLSQILKRAPSEGEEIKIKGRKGKVVGVNSIDEKNVHVQIIFENVKKNKPTVDPKKRK</sequence>